<protein>
    <submittedName>
        <fullName evidence="2">Uncharacterized protein</fullName>
    </submittedName>
</protein>
<feature type="non-terminal residue" evidence="2">
    <location>
        <position position="55"/>
    </location>
</feature>
<accession>A0A6J4NPD5</accession>
<organism evidence="2">
    <name type="scientific">uncultured Phycisphaerae bacterium</name>
    <dbReference type="NCBI Taxonomy" id="904963"/>
    <lineage>
        <taxon>Bacteria</taxon>
        <taxon>Pseudomonadati</taxon>
        <taxon>Planctomycetota</taxon>
        <taxon>Phycisphaerae</taxon>
        <taxon>environmental samples</taxon>
    </lineage>
</organism>
<sequence length="55" mass="5373">AATVHPTALVDRDADARRAGGRVPAGRRAAAVGAGGAAARRQAGVPRAQEAAGQD</sequence>
<evidence type="ECO:0000313" key="2">
    <source>
        <dbReference type="EMBL" id="CAA9390984.1"/>
    </source>
</evidence>
<gene>
    <name evidence="2" type="ORF">AVDCRST_MAG64-1182</name>
</gene>
<proteinExistence type="predicted"/>
<reference evidence="2" key="1">
    <citation type="submission" date="2020-02" db="EMBL/GenBank/DDBJ databases">
        <authorList>
            <person name="Meier V. D."/>
        </authorList>
    </citation>
    <scope>NUCLEOTIDE SEQUENCE</scope>
    <source>
        <strain evidence="2">AVDCRST_MAG64</strain>
    </source>
</reference>
<feature type="compositionally biased region" description="Low complexity" evidence="1">
    <location>
        <begin position="33"/>
        <end position="49"/>
    </location>
</feature>
<feature type="region of interest" description="Disordered" evidence="1">
    <location>
        <begin position="33"/>
        <end position="55"/>
    </location>
</feature>
<feature type="non-terminal residue" evidence="2">
    <location>
        <position position="1"/>
    </location>
</feature>
<dbReference type="EMBL" id="CADCUQ010000275">
    <property type="protein sequence ID" value="CAA9390984.1"/>
    <property type="molecule type" value="Genomic_DNA"/>
</dbReference>
<evidence type="ECO:0000256" key="1">
    <source>
        <dbReference type="SAM" id="MobiDB-lite"/>
    </source>
</evidence>
<dbReference type="AlphaFoldDB" id="A0A6J4NPD5"/>
<name>A0A6J4NPD5_9BACT</name>